<dbReference type="PaxDb" id="67767-A0A0J7KTE5"/>
<evidence type="ECO:0000313" key="1">
    <source>
        <dbReference type="EMBL" id="KMQ93583.1"/>
    </source>
</evidence>
<keyword evidence="2" id="KW-1185">Reference proteome</keyword>
<dbReference type="Proteomes" id="UP000036403">
    <property type="component" value="Unassembled WGS sequence"/>
</dbReference>
<accession>A0A0J7KTE5</accession>
<reference evidence="1 2" key="1">
    <citation type="submission" date="2015-04" db="EMBL/GenBank/DDBJ databases">
        <title>Lasius niger genome sequencing.</title>
        <authorList>
            <person name="Konorov E.A."/>
            <person name="Nikitin M.A."/>
            <person name="Kirill M.V."/>
            <person name="Chang P."/>
        </authorList>
    </citation>
    <scope>NUCLEOTIDE SEQUENCE [LARGE SCALE GENOMIC DNA]</scope>
    <source>
        <tissue evidence="1">Whole</tissue>
    </source>
</reference>
<name>A0A0J7KTE5_LASNI</name>
<dbReference type="EMBL" id="LBMM01003390">
    <property type="protein sequence ID" value="KMQ93583.1"/>
    <property type="molecule type" value="Genomic_DNA"/>
</dbReference>
<gene>
    <name evidence="1" type="ORF">RF55_6303</name>
</gene>
<dbReference type="AlphaFoldDB" id="A0A0J7KTE5"/>
<proteinExistence type="predicted"/>
<protein>
    <submittedName>
        <fullName evidence="1">Mads-domain transcription</fullName>
    </submittedName>
</protein>
<sequence>MEDNKNEKNLPQQGFGAPVAGVEGVIVPGAPTSSSSEGLTGVLPTGTLAELATVEERRVLVKPNAPEEDLWVEHAERMKEGLKREINANLEKAMEGMDPPSADVDPRDGDWEPLFENLAGNLYGATEDMEVTEEVSTKKKKAVISPVIISSGDDEDNVDAPCESRKCKATRTPPRRAILRMSKEKIRG</sequence>
<organism evidence="1 2">
    <name type="scientific">Lasius niger</name>
    <name type="common">Black garden ant</name>
    <dbReference type="NCBI Taxonomy" id="67767"/>
    <lineage>
        <taxon>Eukaryota</taxon>
        <taxon>Metazoa</taxon>
        <taxon>Ecdysozoa</taxon>
        <taxon>Arthropoda</taxon>
        <taxon>Hexapoda</taxon>
        <taxon>Insecta</taxon>
        <taxon>Pterygota</taxon>
        <taxon>Neoptera</taxon>
        <taxon>Endopterygota</taxon>
        <taxon>Hymenoptera</taxon>
        <taxon>Apocrita</taxon>
        <taxon>Aculeata</taxon>
        <taxon>Formicoidea</taxon>
        <taxon>Formicidae</taxon>
        <taxon>Formicinae</taxon>
        <taxon>Lasius</taxon>
        <taxon>Lasius</taxon>
    </lineage>
</organism>
<evidence type="ECO:0000313" key="2">
    <source>
        <dbReference type="Proteomes" id="UP000036403"/>
    </source>
</evidence>
<comment type="caution">
    <text evidence="1">The sequence shown here is derived from an EMBL/GenBank/DDBJ whole genome shotgun (WGS) entry which is preliminary data.</text>
</comment>